<keyword evidence="4" id="KW-1185">Reference proteome</keyword>
<dbReference type="CDD" id="cd05233">
    <property type="entry name" value="SDR_c"/>
    <property type="match status" value="1"/>
</dbReference>
<evidence type="ECO:0000313" key="4">
    <source>
        <dbReference type="Proteomes" id="UP000198824"/>
    </source>
</evidence>
<comment type="similarity">
    <text evidence="1">Belongs to the short-chain dehydrogenases/reductases (SDR) family.</text>
</comment>
<dbReference type="FunFam" id="3.40.50.720:FF:000084">
    <property type="entry name" value="Short-chain dehydrogenase reductase"/>
    <property type="match status" value="1"/>
</dbReference>
<dbReference type="InterPro" id="IPR036291">
    <property type="entry name" value="NAD(P)-bd_dom_sf"/>
</dbReference>
<gene>
    <name evidence="3" type="ORF">SAMN05192580_1715</name>
</gene>
<name>A0A1I6KGE2_9SPHN</name>
<dbReference type="Proteomes" id="UP000198824">
    <property type="component" value="Unassembled WGS sequence"/>
</dbReference>
<dbReference type="SUPFAM" id="SSF51735">
    <property type="entry name" value="NAD(P)-binding Rossmann-fold domains"/>
    <property type="match status" value="1"/>
</dbReference>
<dbReference type="GO" id="GO:0016491">
    <property type="term" value="F:oxidoreductase activity"/>
    <property type="evidence" value="ECO:0007669"/>
    <property type="project" value="UniProtKB-KW"/>
</dbReference>
<dbReference type="PRINTS" id="PR00081">
    <property type="entry name" value="GDHRDH"/>
</dbReference>
<dbReference type="InterPro" id="IPR002347">
    <property type="entry name" value="SDR_fam"/>
</dbReference>
<dbReference type="AlphaFoldDB" id="A0A1I6KGE2"/>
<reference evidence="3 4" key="1">
    <citation type="submission" date="2016-10" db="EMBL/GenBank/DDBJ databases">
        <authorList>
            <person name="de Groot N.N."/>
        </authorList>
    </citation>
    <scope>NUCLEOTIDE SEQUENCE [LARGE SCALE GENOMIC DNA]</scope>
    <source>
        <strain evidence="3 4">S5-249</strain>
    </source>
</reference>
<dbReference type="RefSeq" id="WP_093313260.1">
    <property type="nucleotide sequence ID" value="NZ_FOZG01000001.1"/>
</dbReference>
<proteinExistence type="inferred from homology"/>
<dbReference type="STRING" id="1166337.SAMN05192580_1715"/>
<dbReference type="Gene3D" id="3.40.50.720">
    <property type="entry name" value="NAD(P)-binding Rossmann-like Domain"/>
    <property type="match status" value="1"/>
</dbReference>
<accession>A0A1I6KGE2</accession>
<dbReference type="OrthoDB" id="9789398at2"/>
<dbReference type="PANTHER" id="PTHR43669:SF3">
    <property type="entry name" value="ALCOHOL DEHYDROGENASE, PUTATIVE (AFU_ORTHOLOGUE AFUA_3G03445)-RELATED"/>
    <property type="match status" value="1"/>
</dbReference>
<protein>
    <submittedName>
        <fullName evidence="3">NAD(P)-dependent dehydrogenase, short-chain alcohol dehydrogenase family</fullName>
    </submittedName>
</protein>
<organism evidence="3 4">
    <name type="scientific">Sphingomonas jatrophae</name>
    <dbReference type="NCBI Taxonomy" id="1166337"/>
    <lineage>
        <taxon>Bacteria</taxon>
        <taxon>Pseudomonadati</taxon>
        <taxon>Pseudomonadota</taxon>
        <taxon>Alphaproteobacteria</taxon>
        <taxon>Sphingomonadales</taxon>
        <taxon>Sphingomonadaceae</taxon>
        <taxon>Sphingomonas</taxon>
    </lineage>
</organism>
<sequence>MVSGTDSHVVLVTGASGGVGRGIAIACGQAGWTVWIAARRAAEGEAVADEVTAAGGAGRFVACDAGDDASVQAAIAAVIARDGQLDGAVHNATSGLSATKHGPLASYGVADMEDQIAVGVRGAWLLARHAFPHLKATGGALLVLTSEAGFEGKAGLPVYAGVKAAQRGFLRALAREWGPEGVRVNGLAPLATTPALVTAFAHDPEMEKRVMGRNPLGRLGDPVRDIGGAARFLLSRESAYVTGHTLMADGGACPVT</sequence>
<dbReference type="PANTHER" id="PTHR43669">
    <property type="entry name" value="5-KETO-D-GLUCONATE 5-REDUCTASE"/>
    <property type="match status" value="1"/>
</dbReference>
<keyword evidence="2" id="KW-0560">Oxidoreductase</keyword>
<evidence type="ECO:0000256" key="2">
    <source>
        <dbReference type="ARBA" id="ARBA00023002"/>
    </source>
</evidence>
<evidence type="ECO:0000313" key="3">
    <source>
        <dbReference type="EMBL" id="SFR90311.1"/>
    </source>
</evidence>
<evidence type="ECO:0000256" key="1">
    <source>
        <dbReference type="ARBA" id="ARBA00006484"/>
    </source>
</evidence>
<dbReference type="EMBL" id="FOZG01000001">
    <property type="protein sequence ID" value="SFR90311.1"/>
    <property type="molecule type" value="Genomic_DNA"/>
</dbReference>
<dbReference type="Pfam" id="PF13561">
    <property type="entry name" value="adh_short_C2"/>
    <property type="match status" value="1"/>
</dbReference>